<dbReference type="Proteomes" id="UP001159405">
    <property type="component" value="Unassembled WGS sequence"/>
</dbReference>
<keyword evidence="5 9" id="KW-0297">G-protein coupled receptor</keyword>
<keyword evidence="13" id="KW-1185">Reference proteome</keyword>
<name>A0ABN8N4A4_9CNID</name>
<proteinExistence type="inferred from homology"/>
<accession>A0ABN8N4A4</accession>
<dbReference type="PRINTS" id="PR00237">
    <property type="entry name" value="GPCRRHODOPSN"/>
</dbReference>
<evidence type="ECO:0000259" key="11">
    <source>
        <dbReference type="PROSITE" id="PS50262"/>
    </source>
</evidence>
<evidence type="ECO:0000313" key="13">
    <source>
        <dbReference type="Proteomes" id="UP001159405"/>
    </source>
</evidence>
<feature type="domain" description="G-protein coupled receptors family 1 profile" evidence="11">
    <location>
        <begin position="1043"/>
        <end position="1292"/>
    </location>
</feature>
<evidence type="ECO:0000256" key="3">
    <source>
        <dbReference type="ARBA" id="ARBA00022692"/>
    </source>
</evidence>
<comment type="caution">
    <text evidence="12">The sequence shown here is derived from an EMBL/GenBank/DDBJ whole genome shotgun (WGS) entry which is preliminary data.</text>
</comment>
<feature type="transmembrane region" description="Helical" evidence="10">
    <location>
        <begin position="1107"/>
        <end position="1128"/>
    </location>
</feature>
<keyword evidence="7 9" id="KW-0675">Receptor</keyword>
<feature type="transmembrane region" description="Helical" evidence="10">
    <location>
        <begin position="1140"/>
        <end position="1162"/>
    </location>
</feature>
<feature type="transmembrane region" description="Helical" evidence="10">
    <location>
        <begin position="1063"/>
        <end position="1087"/>
    </location>
</feature>
<dbReference type="PROSITE" id="PS00237">
    <property type="entry name" value="G_PROTEIN_RECEP_F1_1"/>
    <property type="match status" value="1"/>
</dbReference>
<gene>
    <name evidence="12" type="ORF">PLOB_00045474</name>
</gene>
<dbReference type="InterPro" id="IPR013783">
    <property type="entry name" value="Ig-like_fold"/>
</dbReference>
<keyword evidence="2" id="KW-1003">Cell membrane</keyword>
<dbReference type="Gene3D" id="1.20.1070.10">
    <property type="entry name" value="Rhodopsin 7-helix transmembrane proteins"/>
    <property type="match status" value="1"/>
</dbReference>
<sequence length="1331" mass="152062">MEVVFSKKLKTLKLWLCLVAIYALYFEHVSREAFLAKSKYTVKMLQNIEEFKQDWCRIRQARIGLHSLLKPCNYNISWNEDSPNRLLQTDASQSFISFFDVRPAGQFSRFSIQTKTRNGKLKLAGGDSWRVLLRGSATVSPAVFDHGNGTYEFLFLVMDPGVYKLDITLDYSLCDGYRDPPDDWFIVGNSHGKLQRNGFLGVNRARDDYLLQPFQKGKLIMINIPMPTNEGTYLMNRLLESLDPLSSFDLPCNIKCNFMWDGFGRWLGSNWKSFLRQLPTSVTRGTLMNVSKLEALWIFGDSNAERMHVSIKDSLLCTKVFKSCNLSKMWVYPWPSVQPVAWDNKDFEPQQILDHIRGVLERPEMNSKKSAMILNLGLHYIESTSFTNYKILLTGVLNLLNERNAETGEMKYKTRVIWKTTTSMNKEKDIGSRLKADWQRFLNLPRVRLYNTFATSLMCQAGLEVLDVYPLTRSFPGGTGGPDVAHYKEHDTVHFKYYVMKPVHLFLEDYFTEKLWFSTVAVHLVYYQYVNNDANSQKHGHQMTISQDIVAFQQNWCRMQRARIDLNSLLKPCNYNISWNGESPNRLLQTDASQSFISLFDIRPAGQFSRFSIQTKTQNGELKLIGGDSWRVLLRGPATVSPTVFDHGNGTYEFLVLIMDPGVYKLDITLDYSLCDGYRDPPKNWFIVGNSQGKMQKDGTLGQNRAKNDYLLQPYQKGKLIIINIPMPTNGGAFLINRLPDSSCVASKFDLTCGIKCKFMWDGFGRWLGKNWKPYLTGKFLFNCRTIKSSIVQEISYPRKLDTLWIYGDSQAERLHLSIEGGPLCTKIFKSCNISKMWVYPYTSQVPPWDNKDYDDKLILDDLRKVLERPEMNENSVLILNLGLHYMESISLKNYQNLLDKVVDLLNERDSTTGELRHKSRVIWKTSTSLSKEKDTGGQLKSDRRRFLTLPVVLFQRVNLYNSYATSLMCRTGLEVLDVYPFTSSYPEEVLNQCYLHIKAMQMTSASTDTVSKNTSQVKQAGMTSFHVIAAPSIILIVAILFGNSLVIASYKINRRLKTRTNAFLVSLAVSDFLVGSISLPMCIYGITSEPWNVSIAFNAVFKSFDVFAALASIFHLTAISMERYIAVSRPFYYKRLPSLFQRVLITTAWSAACFLALLSNFTLLENSWSSQCYSLVLFICGLVVPTTIIARMYIGVFSVARSLQQRNPSHTTTKQSDGSLKRYYQGEKKVAITVALITVLFIAAWLPFFAVSVTAAFCVHCLSSSPDSLYRIIVIVKSVHYMNSAVNPLVYARRDREMRQTFLRLLGLHSGTSRFSFEKSSPEALAMRTI</sequence>
<feature type="transmembrane region" description="Helical" evidence="10">
    <location>
        <begin position="1270"/>
        <end position="1291"/>
    </location>
</feature>
<organism evidence="12 13">
    <name type="scientific">Porites lobata</name>
    <dbReference type="NCBI Taxonomy" id="104759"/>
    <lineage>
        <taxon>Eukaryota</taxon>
        <taxon>Metazoa</taxon>
        <taxon>Cnidaria</taxon>
        <taxon>Anthozoa</taxon>
        <taxon>Hexacorallia</taxon>
        <taxon>Scleractinia</taxon>
        <taxon>Fungiina</taxon>
        <taxon>Poritidae</taxon>
        <taxon>Porites</taxon>
    </lineage>
</organism>
<evidence type="ECO:0000256" key="9">
    <source>
        <dbReference type="RuleBase" id="RU000688"/>
    </source>
</evidence>
<dbReference type="PANTHER" id="PTHR24247:SF202">
    <property type="entry name" value="5-HYDROXYTRYPTAMINE RECEPTOR 1"/>
    <property type="match status" value="1"/>
</dbReference>
<dbReference type="PANTHER" id="PTHR24247">
    <property type="entry name" value="5-HYDROXYTRYPTAMINE RECEPTOR"/>
    <property type="match status" value="1"/>
</dbReference>
<keyword evidence="3 9" id="KW-0812">Transmembrane</keyword>
<feature type="transmembrane region" description="Helical" evidence="10">
    <location>
        <begin position="1231"/>
        <end position="1258"/>
    </location>
</feature>
<dbReference type="InterPro" id="IPR014756">
    <property type="entry name" value="Ig_E-set"/>
</dbReference>
<dbReference type="InterPro" id="IPR000276">
    <property type="entry name" value="GPCR_Rhodpsn"/>
</dbReference>
<evidence type="ECO:0000256" key="5">
    <source>
        <dbReference type="ARBA" id="ARBA00023040"/>
    </source>
</evidence>
<dbReference type="SMART" id="SM01381">
    <property type="entry name" value="7TM_GPCR_Srsx"/>
    <property type="match status" value="1"/>
</dbReference>
<feature type="transmembrane region" description="Helical" evidence="10">
    <location>
        <begin position="1174"/>
        <end position="1195"/>
    </location>
</feature>
<dbReference type="Gene3D" id="2.60.40.10">
    <property type="entry name" value="Immunoglobulins"/>
    <property type="match status" value="2"/>
</dbReference>
<dbReference type="PROSITE" id="PS50262">
    <property type="entry name" value="G_PROTEIN_RECEP_F1_2"/>
    <property type="match status" value="1"/>
</dbReference>
<dbReference type="InterPro" id="IPR017452">
    <property type="entry name" value="GPCR_Rhodpsn_7TM"/>
</dbReference>
<dbReference type="EMBL" id="CALNXK010000008">
    <property type="protein sequence ID" value="CAH3040825.1"/>
    <property type="molecule type" value="Genomic_DNA"/>
</dbReference>
<dbReference type="InterPro" id="IPR036514">
    <property type="entry name" value="SGNH_hydro_sf"/>
</dbReference>
<evidence type="ECO:0000256" key="2">
    <source>
        <dbReference type="ARBA" id="ARBA00022475"/>
    </source>
</evidence>
<comment type="subcellular location">
    <subcellularLocation>
        <location evidence="1">Cell membrane</location>
        <topology evidence="1">Multi-pass membrane protein</topology>
    </subcellularLocation>
</comment>
<keyword evidence="6 10" id="KW-0472">Membrane</keyword>
<keyword evidence="8 9" id="KW-0807">Transducer</keyword>
<dbReference type="Pfam" id="PF00001">
    <property type="entry name" value="7tm_1"/>
    <property type="match status" value="1"/>
</dbReference>
<evidence type="ECO:0000256" key="10">
    <source>
        <dbReference type="SAM" id="Phobius"/>
    </source>
</evidence>
<evidence type="ECO:0000256" key="8">
    <source>
        <dbReference type="ARBA" id="ARBA00023224"/>
    </source>
</evidence>
<evidence type="ECO:0000256" key="1">
    <source>
        <dbReference type="ARBA" id="ARBA00004651"/>
    </source>
</evidence>
<dbReference type="Gene3D" id="3.40.50.1110">
    <property type="entry name" value="SGNH hydrolase"/>
    <property type="match status" value="2"/>
</dbReference>
<comment type="similarity">
    <text evidence="9">Belongs to the G-protein coupled receptor 1 family.</text>
</comment>
<dbReference type="SUPFAM" id="SSF81321">
    <property type="entry name" value="Family A G protein-coupled receptor-like"/>
    <property type="match status" value="1"/>
</dbReference>
<dbReference type="CDD" id="cd14967">
    <property type="entry name" value="7tmA_amine_R-like"/>
    <property type="match status" value="1"/>
</dbReference>
<dbReference type="SUPFAM" id="SSF81296">
    <property type="entry name" value="E set domains"/>
    <property type="match status" value="2"/>
</dbReference>
<feature type="transmembrane region" description="Helical" evidence="10">
    <location>
        <begin position="1026"/>
        <end position="1051"/>
    </location>
</feature>
<keyword evidence="4 10" id="KW-1133">Transmembrane helix</keyword>
<evidence type="ECO:0000256" key="6">
    <source>
        <dbReference type="ARBA" id="ARBA00023136"/>
    </source>
</evidence>
<evidence type="ECO:0000313" key="12">
    <source>
        <dbReference type="EMBL" id="CAH3040825.1"/>
    </source>
</evidence>
<protein>
    <recommendedName>
        <fullName evidence="11">G-protein coupled receptors family 1 profile domain-containing protein</fullName>
    </recommendedName>
</protein>
<evidence type="ECO:0000256" key="4">
    <source>
        <dbReference type="ARBA" id="ARBA00022989"/>
    </source>
</evidence>
<evidence type="ECO:0000256" key="7">
    <source>
        <dbReference type="ARBA" id="ARBA00023170"/>
    </source>
</evidence>
<reference evidence="12 13" key="1">
    <citation type="submission" date="2022-05" db="EMBL/GenBank/DDBJ databases">
        <authorList>
            <consortium name="Genoscope - CEA"/>
            <person name="William W."/>
        </authorList>
    </citation>
    <scope>NUCLEOTIDE SEQUENCE [LARGE SCALE GENOMIC DNA]</scope>
</reference>